<dbReference type="EMBL" id="FNAI01000004">
    <property type="protein sequence ID" value="SDE20709.1"/>
    <property type="molecule type" value="Genomic_DNA"/>
</dbReference>
<dbReference type="InterPro" id="IPR003439">
    <property type="entry name" value="ABC_transporter-like_ATP-bd"/>
</dbReference>
<dbReference type="SUPFAM" id="SSF52540">
    <property type="entry name" value="P-loop containing nucleoside triphosphate hydrolases"/>
    <property type="match status" value="1"/>
</dbReference>
<evidence type="ECO:0000256" key="2">
    <source>
        <dbReference type="ARBA" id="ARBA00022741"/>
    </source>
</evidence>
<dbReference type="InterPro" id="IPR050093">
    <property type="entry name" value="ABC_SmlMolc_Importer"/>
</dbReference>
<dbReference type="InterPro" id="IPR027417">
    <property type="entry name" value="P-loop_NTPase"/>
</dbReference>
<keyword evidence="1" id="KW-0813">Transport</keyword>
<dbReference type="PROSITE" id="PS50893">
    <property type="entry name" value="ABC_TRANSPORTER_2"/>
    <property type="match status" value="1"/>
</dbReference>
<keyword evidence="2" id="KW-0547">Nucleotide-binding</keyword>
<sequence>MITVSIEKMLNAYHGQQVLHINRQFASGSITKIYGPSGSGKTTFLKLVAGLITPEKGAITAGTLTWFNAEKKIDLPVQKRNIGFVFQNYALFPNMNVRQHLQYATNDEQWINRLLHLGKLDTLYTRRPNYLSGGQQQRLAILRALTTKPQLLLMDEPFSALDPKMKTELIAELKAILRELGTTALIVSHNPQELDGLADSELVFEGE</sequence>
<keyword evidence="3 5" id="KW-0067">ATP-binding</keyword>
<protein>
    <submittedName>
        <fullName evidence="5">Molybdate transport system ATP-binding protein</fullName>
    </submittedName>
</protein>
<reference evidence="5 6" key="1">
    <citation type="submission" date="2016-10" db="EMBL/GenBank/DDBJ databases">
        <authorList>
            <person name="de Groot N.N."/>
        </authorList>
    </citation>
    <scope>NUCLEOTIDE SEQUENCE [LARGE SCALE GENOMIC DNA]</scope>
    <source>
        <strain evidence="5 6">47C3B</strain>
    </source>
</reference>
<evidence type="ECO:0000313" key="6">
    <source>
        <dbReference type="Proteomes" id="UP000199072"/>
    </source>
</evidence>
<accession>A0A1G7B0U8</accession>
<dbReference type="Gene3D" id="3.40.50.300">
    <property type="entry name" value="P-loop containing nucleotide triphosphate hydrolases"/>
    <property type="match status" value="1"/>
</dbReference>
<dbReference type="Pfam" id="PF00005">
    <property type="entry name" value="ABC_tran"/>
    <property type="match status" value="1"/>
</dbReference>
<dbReference type="PROSITE" id="PS00211">
    <property type="entry name" value="ABC_TRANSPORTER_1"/>
    <property type="match status" value="1"/>
</dbReference>
<dbReference type="InterPro" id="IPR017871">
    <property type="entry name" value="ABC_transporter-like_CS"/>
</dbReference>
<dbReference type="STRING" id="1391627.SAMN05216464_104347"/>
<feature type="domain" description="ABC transporter" evidence="4">
    <location>
        <begin position="1"/>
        <end position="207"/>
    </location>
</feature>
<dbReference type="AlphaFoldDB" id="A0A1G7B0U8"/>
<dbReference type="PANTHER" id="PTHR42781:SF4">
    <property type="entry name" value="SPERMIDINE_PUTRESCINE IMPORT ATP-BINDING PROTEIN POTA"/>
    <property type="match status" value="1"/>
</dbReference>
<evidence type="ECO:0000256" key="1">
    <source>
        <dbReference type="ARBA" id="ARBA00022448"/>
    </source>
</evidence>
<dbReference type="GO" id="GO:0005524">
    <property type="term" value="F:ATP binding"/>
    <property type="evidence" value="ECO:0007669"/>
    <property type="project" value="UniProtKB-KW"/>
</dbReference>
<keyword evidence="6" id="KW-1185">Reference proteome</keyword>
<name>A0A1G7B0U8_9SPHI</name>
<dbReference type="RefSeq" id="WP_091149544.1">
    <property type="nucleotide sequence ID" value="NZ_FNAI01000004.1"/>
</dbReference>
<organism evidence="5 6">
    <name type="scientific">Mucilaginibacter pineti</name>
    <dbReference type="NCBI Taxonomy" id="1391627"/>
    <lineage>
        <taxon>Bacteria</taxon>
        <taxon>Pseudomonadati</taxon>
        <taxon>Bacteroidota</taxon>
        <taxon>Sphingobacteriia</taxon>
        <taxon>Sphingobacteriales</taxon>
        <taxon>Sphingobacteriaceae</taxon>
        <taxon>Mucilaginibacter</taxon>
    </lineage>
</organism>
<dbReference type="SMART" id="SM00382">
    <property type="entry name" value="AAA"/>
    <property type="match status" value="1"/>
</dbReference>
<dbReference type="OrthoDB" id="9782239at2"/>
<dbReference type="Proteomes" id="UP000199072">
    <property type="component" value="Unassembled WGS sequence"/>
</dbReference>
<evidence type="ECO:0000313" key="5">
    <source>
        <dbReference type="EMBL" id="SDE20709.1"/>
    </source>
</evidence>
<gene>
    <name evidence="5" type="ORF">SAMN05216464_104347</name>
</gene>
<evidence type="ECO:0000256" key="3">
    <source>
        <dbReference type="ARBA" id="ARBA00022840"/>
    </source>
</evidence>
<proteinExistence type="predicted"/>
<dbReference type="PANTHER" id="PTHR42781">
    <property type="entry name" value="SPERMIDINE/PUTRESCINE IMPORT ATP-BINDING PROTEIN POTA"/>
    <property type="match status" value="1"/>
</dbReference>
<evidence type="ECO:0000259" key="4">
    <source>
        <dbReference type="PROSITE" id="PS50893"/>
    </source>
</evidence>
<dbReference type="GO" id="GO:0016887">
    <property type="term" value="F:ATP hydrolysis activity"/>
    <property type="evidence" value="ECO:0007669"/>
    <property type="project" value="InterPro"/>
</dbReference>
<dbReference type="InterPro" id="IPR003593">
    <property type="entry name" value="AAA+_ATPase"/>
</dbReference>